<proteinExistence type="predicted"/>
<organism evidence="1 2">
    <name type="scientific">Melia azedarach</name>
    <name type="common">Chinaberry tree</name>
    <dbReference type="NCBI Taxonomy" id="155640"/>
    <lineage>
        <taxon>Eukaryota</taxon>
        <taxon>Viridiplantae</taxon>
        <taxon>Streptophyta</taxon>
        <taxon>Embryophyta</taxon>
        <taxon>Tracheophyta</taxon>
        <taxon>Spermatophyta</taxon>
        <taxon>Magnoliopsida</taxon>
        <taxon>eudicotyledons</taxon>
        <taxon>Gunneridae</taxon>
        <taxon>Pentapetalae</taxon>
        <taxon>rosids</taxon>
        <taxon>malvids</taxon>
        <taxon>Sapindales</taxon>
        <taxon>Meliaceae</taxon>
        <taxon>Melia</taxon>
    </lineage>
</organism>
<protein>
    <submittedName>
        <fullName evidence="1">LOW protein: M-phase inducer phosphatase-like protein</fullName>
    </submittedName>
</protein>
<name>A0ACC1X3S7_MELAZ</name>
<dbReference type="EMBL" id="CM051404">
    <property type="protein sequence ID" value="KAJ4706120.1"/>
    <property type="molecule type" value="Genomic_DNA"/>
</dbReference>
<sequence>MGIQIKTRSGETRSLKAGSSASNDSSSEISFSPGGAKTPNLVARLMGLDLLPESHSPSYSSCHETPNLAAKSNLHHHLRLRQSLHGKPAVGHRNSIDFDISGTRSLPETPRISSARRSDVDHHRLSLQINKENVGVGEELDFSRFSYLRRKELKQEDEYRSPSHYARQIVKQVKESVSRKVGLDITNTLRNREQVRDRDEFVNSLKAKKSSRVLSKVVDQSSPGKHSTPSCSPRLSRFLESKQKPVTSTTSNTTPIAKDNIPHQPRKSSSSSSSSPPSHYFIQPQPIKVLSTKSKQQPVQGQEQYNHNYDQQRPAKKCKNASTGERFSQRLKKPPQTTDVIRNKQEEPFVRPSTANRANSPDKKCKKTPLSNNLLNITVPTLLPVKKDPSPPATKLPQKQVLNSQNSKRSSQLSSNSSQTYKQEATQTLVARDNIDDRANGVTTTSEGGAENEYVTRILRRTGIDKDTPVSFTKWFSPAHPLDPSIFHHLENTNAIISSGQLTHHCNRKLLFELVDEILVDILKPYIRMKPWITSWKNIIGRDYDYVLQGSGLIDTLCKQIKSFPCADCRVLEDIDALIDKDLPQQMEVQREMAFEEEGEGVVMEIEKDILETLIQETAVEFGTGKWR</sequence>
<accession>A0ACC1X3S7</accession>
<dbReference type="Proteomes" id="UP001164539">
    <property type="component" value="Chromosome 11"/>
</dbReference>
<evidence type="ECO:0000313" key="2">
    <source>
        <dbReference type="Proteomes" id="UP001164539"/>
    </source>
</evidence>
<gene>
    <name evidence="1" type="ORF">OWV82_019811</name>
</gene>
<evidence type="ECO:0000313" key="1">
    <source>
        <dbReference type="EMBL" id="KAJ4706120.1"/>
    </source>
</evidence>
<keyword evidence="2" id="KW-1185">Reference proteome</keyword>
<reference evidence="1 2" key="1">
    <citation type="journal article" date="2023" name="Science">
        <title>Complex scaffold remodeling in plant triterpene biosynthesis.</title>
        <authorList>
            <person name="De La Pena R."/>
            <person name="Hodgson H."/>
            <person name="Liu J.C."/>
            <person name="Stephenson M.J."/>
            <person name="Martin A.C."/>
            <person name="Owen C."/>
            <person name="Harkess A."/>
            <person name="Leebens-Mack J."/>
            <person name="Jimenez L.E."/>
            <person name="Osbourn A."/>
            <person name="Sattely E.S."/>
        </authorList>
    </citation>
    <scope>NUCLEOTIDE SEQUENCE [LARGE SCALE GENOMIC DNA]</scope>
    <source>
        <strain evidence="2">cv. JPN11</strain>
        <tissue evidence="1">Leaf</tissue>
    </source>
</reference>
<comment type="caution">
    <text evidence="1">The sequence shown here is derived from an EMBL/GenBank/DDBJ whole genome shotgun (WGS) entry which is preliminary data.</text>
</comment>